<organism evidence="1 2">
    <name type="scientific">Aphanizomenon flos-aquae FACHB-1040</name>
    <dbReference type="NCBI Taxonomy" id="2692887"/>
    <lineage>
        <taxon>Bacteria</taxon>
        <taxon>Bacillati</taxon>
        <taxon>Cyanobacteriota</taxon>
        <taxon>Cyanophyceae</taxon>
        <taxon>Nostocales</taxon>
        <taxon>Aphanizomenonaceae</taxon>
        <taxon>Aphanizomenon</taxon>
    </lineage>
</organism>
<dbReference type="Proteomes" id="UP000606721">
    <property type="component" value="Unassembled WGS sequence"/>
</dbReference>
<dbReference type="Pfam" id="PF14022">
    <property type="entry name" value="DUF4238"/>
    <property type="match status" value="1"/>
</dbReference>
<comment type="caution">
    <text evidence="1">The sequence shown here is derived from an EMBL/GenBank/DDBJ whole genome shotgun (WGS) entry which is preliminary data.</text>
</comment>
<keyword evidence="2" id="KW-1185">Reference proteome</keyword>
<sequence>MVVKQQHFVPQCYLKNFANEEHRLFVWDKIKKASYPSHVKNIAQERYFNDFPDSLLPDELRECDSLLAESR</sequence>
<evidence type="ECO:0000313" key="1">
    <source>
        <dbReference type="EMBL" id="MBD2279167.1"/>
    </source>
</evidence>
<protein>
    <submittedName>
        <fullName evidence="1">DUF4238 domain-containing protein</fullName>
    </submittedName>
</protein>
<dbReference type="InterPro" id="IPR025332">
    <property type="entry name" value="DUF4238"/>
</dbReference>
<proteinExistence type="predicted"/>
<reference evidence="1 2" key="1">
    <citation type="journal article" date="2020" name="ISME J.">
        <title>Comparative genomics reveals insights into cyanobacterial evolution and habitat adaptation.</title>
        <authorList>
            <person name="Chen M.Y."/>
            <person name="Teng W.K."/>
            <person name="Zhao L."/>
            <person name="Hu C.X."/>
            <person name="Zhou Y.K."/>
            <person name="Han B.P."/>
            <person name="Song L.R."/>
            <person name="Shu W.S."/>
        </authorList>
    </citation>
    <scope>NUCLEOTIDE SEQUENCE [LARGE SCALE GENOMIC DNA]</scope>
    <source>
        <strain evidence="1 2">FACHB-1040</strain>
    </source>
</reference>
<evidence type="ECO:0000313" key="2">
    <source>
        <dbReference type="Proteomes" id="UP000606721"/>
    </source>
</evidence>
<name>A0ABR8BWJ3_APHFL</name>
<gene>
    <name evidence="1" type="ORF">H6F99_12940</name>
</gene>
<accession>A0ABR8BWJ3</accession>
<dbReference type="EMBL" id="JACJQT010000031">
    <property type="protein sequence ID" value="MBD2279167.1"/>
    <property type="molecule type" value="Genomic_DNA"/>
</dbReference>